<dbReference type="AlphaFoldDB" id="A0A6A6YIK2"/>
<dbReference type="OrthoDB" id="5125733at2759"/>
<proteinExistence type="predicted"/>
<dbReference type="EMBL" id="MU003704">
    <property type="protein sequence ID" value="KAF2807757.1"/>
    <property type="molecule type" value="Genomic_DNA"/>
</dbReference>
<sequence>MSKLHTRSPVTNSLEDSGVVRAWLKSCTDHHELCRKTISGILVRDGLPGNALPTRIIEVGDDRGTPPKLVATEGQMGIYLALSYCWGTTQQSSQDDEIEHLRF</sequence>
<gene>
    <name evidence="1 3" type="ORF">BDZ99DRAFT_464667</name>
</gene>
<evidence type="ECO:0000313" key="1">
    <source>
        <dbReference type="EMBL" id="KAF2807757.1"/>
    </source>
</evidence>
<keyword evidence="2" id="KW-1185">Reference proteome</keyword>
<accession>A0A6A6YIK2</accession>
<reference evidence="3" key="2">
    <citation type="submission" date="2020-04" db="EMBL/GenBank/DDBJ databases">
        <authorList>
            <consortium name="NCBI Genome Project"/>
        </authorList>
    </citation>
    <scope>NUCLEOTIDE SEQUENCE</scope>
    <source>
        <strain evidence="3">CBS 304.34</strain>
    </source>
</reference>
<dbReference type="RefSeq" id="XP_033574721.1">
    <property type="nucleotide sequence ID" value="XM_033720377.1"/>
</dbReference>
<protein>
    <recommendedName>
        <fullName evidence="4">Heterokaryon incompatibility domain-containing protein</fullName>
    </recommendedName>
</protein>
<reference evidence="3" key="3">
    <citation type="submission" date="2025-04" db="UniProtKB">
        <authorList>
            <consortium name="RefSeq"/>
        </authorList>
    </citation>
    <scope>IDENTIFICATION</scope>
    <source>
        <strain evidence="3">CBS 304.34</strain>
    </source>
</reference>
<evidence type="ECO:0000313" key="3">
    <source>
        <dbReference type="RefSeq" id="XP_033574721.1"/>
    </source>
</evidence>
<organism evidence="1">
    <name type="scientific">Mytilinidion resinicola</name>
    <dbReference type="NCBI Taxonomy" id="574789"/>
    <lineage>
        <taxon>Eukaryota</taxon>
        <taxon>Fungi</taxon>
        <taxon>Dikarya</taxon>
        <taxon>Ascomycota</taxon>
        <taxon>Pezizomycotina</taxon>
        <taxon>Dothideomycetes</taxon>
        <taxon>Pleosporomycetidae</taxon>
        <taxon>Mytilinidiales</taxon>
        <taxon>Mytilinidiaceae</taxon>
        <taxon>Mytilinidion</taxon>
    </lineage>
</organism>
<evidence type="ECO:0008006" key="4">
    <source>
        <dbReference type="Google" id="ProtNLM"/>
    </source>
</evidence>
<name>A0A6A6YIK2_9PEZI</name>
<dbReference type="Proteomes" id="UP000504636">
    <property type="component" value="Unplaced"/>
</dbReference>
<dbReference type="GeneID" id="54461270"/>
<evidence type="ECO:0000313" key="2">
    <source>
        <dbReference type="Proteomes" id="UP000504636"/>
    </source>
</evidence>
<reference evidence="1 3" key="1">
    <citation type="journal article" date="2020" name="Stud. Mycol.">
        <title>101 Dothideomycetes genomes: a test case for predicting lifestyles and emergence of pathogens.</title>
        <authorList>
            <person name="Haridas S."/>
            <person name="Albert R."/>
            <person name="Binder M."/>
            <person name="Bloem J."/>
            <person name="Labutti K."/>
            <person name="Salamov A."/>
            <person name="Andreopoulos B."/>
            <person name="Baker S."/>
            <person name="Barry K."/>
            <person name="Bills G."/>
            <person name="Bluhm B."/>
            <person name="Cannon C."/>
            <person name="Castanera R."/>
            <person name="Culley D."/>
            <person name="Daum C."/>
            <person name="Ezra D."/>
            <person name="Gonzalez J."/>
            <person name="Henrissat B."/>
            <person name="Kuo A."/>
            <person name="Liang C."/>
            <person name="Lipzen A."/>
            <person name="Lutzoni F."/>
            <person name="Magnuson J."/>
            <person name="Mondo S."/>
            <person name="Nolan M."/>
            <person name="Ohm R."/>
            <person name="Pangilinan J."/>
            <person name="Park H.-J."/>
            <person name="Ramirez L."/>
            <person name="Alfaro M."/>
            <person name="Sun H."/>
            <person name="Tritt A."/>
            <person name="Yoshinaga Y."/>
            <person name="Zwiers L.-H."/>
            <person name="Turgeon B."/>
            <person name="Goodwin S."/>
            <person name="Spatafora J."/>
            <person name="Crous P."/>
            <person name="Grigoriev I."/>
        </authorList>
    </citation>
    <scope>NUCLEOTIDE SEQUENCE</scope>
    <source>
        <strain evidence="1 3">CBS 304.34</strain>
    </source>
</reference>